<dbReference type="RefSeq" id="XP_013761053.1">
    <property type="nucleotide sequence ID" value="XM_013905599.1"/>
</dbReference>
<keyword evidence="2" id="KW-0472">Membrane</keyword>
<dbReference type="AlphaFoldDB" id="A0A0L0DUY3"/>
<protein>
    <submittedName>
        <fullName evidence="3">Uncharacterized protein</fullName>
    </submittedName>
</protein>
<dbReference type="PANTHER" id="PTHR38553">
    <property type="entry name" value="PROTEIN CBG19621"/>
    <property type="match status" value="1"/>
</dbReference>
<evidence type="ECO:0000256" key="1">
    <source>
        <dbReference type="SAM" id="MobiDB-lite"/>
    </source>
</evidence>
<dbReference type="GeneID" id="25561732"/>
<dbReference type="Proteomes" id="UP000054408">
    <property type="component" value="Unassembled WGS sequence"/>
</dbReference>
<feature type="transmembrane region" description="Helical" evidence="2">
    <location>
        <begin position="298"/>
        <end position="320"/>
    </location>
</feature>
<name>A0A0L0DUY3_THETB</name>
<keyword evidence="2" id="KW-0812">Transmembrane</keyword>
<organism evidence="3 4">
    <name type="scientific">Thecamonas trahens ATCC 50062</name>
    <dbReference type="NCBI Taxonomy" id="461836"/>
    <lineage>
        <taxon>Eukaryota</taxon>
        <taxon>Apusozoa</taxon>
        <taxon>Apusomonadida</taxon>
        <taxon>Apusomonadidae</taxon>
        <taxon>Thecamonas</taxon>
    </lineage>
</organism>
<sequence length="423" mass="45795">MPFAVFGDQASCFHHGPDKELVWECARVATMAALSAATGLITLVVLAFKAARRTLWQRQGRSQLHQLILLGLAEVVCSLAAIRYSYSFSRVVNRRLDNVLAYAMILIPFFVTYFYLKFFATVYKARRSLLRLLNPVAAAIWTAITIVLALSQTSVFHHAAACETYPWLINSVVAFALCFTFFLFSLPVFRALNRMEAAAVRKAVAAWHRRAQQGGDSALAVPTSRQSINNAEAGDFVASSVGEGGPAAPLLPGRRISRSPYSTVSSEASPRSRPLTRTDLPPHIAAAAALIRKKKIKLFSLIVIYLSASTVTLSWSIYAMETVVASPTHPVCHHASTHQAFFLIYVPIHIVSLLVPVWAVLYQFADSSAPPPAVRTARAGTASPATGNLSAVGPSAGDSNAARPRPHPASLSHIKVVVRPLTA</sequence>
<feature type="region of interest" description="Disordered" evidence="1">
    <location>
        <begin position="373"/>
        <end position="407"/>
    </location>
</feature>
<proteinExistence type="predicted"/>
<evidence type="ECO:0000256" key="2">
    <source>
        <dbReference type="SAM" id="Phobius"/>
    </source>
</evidence>
<feature type="transmembrane region" description="Helical" evidence="2">
    <location>
        <begin position="99"/>
        <end position="120"/>
    </location>
</feature>
<evidence type="ECO:0000313" key="4">
    <source>
        <dbReference type="Proteomes" id="UP000054408"/>
    </source>
</evidence>
<dbReference type="EMBL" id="GL349440">
    <property type="protein sequence ID" value="KNC56007.1"/>
    <property type="molecule type" value="Genomic_DNA"/>
</dbReference>
<gene>
    <name evidence="3" type="ORF">AMSG_02020</name>
</gene>
<feature type="transmembrane region" description="Helical" evidence="2">
    <location>
        <begin position="167"/>
        <end position="192"/>
    </location>
</feature>
<keyword evidence="4" id="KW-1185">Reference proteome</keyword>
<feature type="transmembrane region" description="Helical" evidence="2">
    <location>
        <begin position="132"/>
        <end position="155"/>
    </location>
</feature>
<keyword evidence="2" id="KW-1133">Transmembrane helix</keyword>
<feature type="transmembrane region" description="Helical" evidence="2">
    <location>
        <begin position="28"/>
        <end position="48"/>
    </location>
</feature>
<accession>A0A0L0DUY3</accession>
<dbReference type="PANTHER" id="PTHR38553:SF1">
    <property type="entry name" value="G PROTEIN-COUPLED RECEPTOR"/>
    <property type="match status" value="1"/>
</dbReference>
<feature type="transmembrane region" description="Helical" evidence="2">
    <location>
        <begin position="340"/>
        <end position="361"/>
    </location>
</feature>
<feature type="transmembrane region" description="Helical" evidence="2">
    <location>
        <begin position="68"/>
        <end position="87"/>
    </location>
</feature>
<evidence type="ECO:0000313" key="3">
    <source>
        <dbReference type="EMBL" id="KNC56007.1"/>
    </source>
</evidence>
<reference evidence="3 4" key="1">
    <citation type="submission" date="2010-05" db="EMBL/GenBank/DDBJ databases">
        <title>The Genome Sequence of Thecamonas trahens ATCC 50062.</title>
        <authorList>
            <consortium name="The Broad Institute Genome Sequencing Platform"/>
            <person name="Russ C."/>
            <person name="Cuomo C."/>
            <person name="Shea T."/>
            <person name="Young S.K."/>
            <person name="Zeng Q."/>
            <person name="Koehrsen M."/>
            <person name="Haas B."/>
            <person name="Borodovsky M."/>
            <person name="Guigo R."/>
            <person name="Alvarado L."/>
            <person name="Berlin A."/>
            <person name="Bochicchio J."/>
            <person name="Borenstein D."/>
            <person name="Chapman S."/>
            <person name="Chen Z."/>
            <person name="Freedman E."/>
            <person name="Gellesch M."/>
            <person name="Goldberg J."/>
            <person name="Griggs A."/>
            <person name="Gujja S."/>
            <person name="Heilman E."/>
            <person name="Heiman D."/>
            <person name="Hepburn T."/>
            <person name="Howarth C."/>
            <person name="Jen D."/>
            <person name="Larson L."/>
            <person name="Mehta T."/>
            <person name="Park D."/>
            <person name="Pearson M."/>
            <person name="Roberts A."/>
            <person name="Saif S."/>
            <person name="Shenoy N."/>
            <person name="Sisk P."/>
            <person name="Stolte C."/>
            <person name="Sykes S."/>
            <person name="Thomson T."/>
            <person name="Walk T."/>
            <person name="White J."/>
            <person name="Yandava C."/>
            <person name="Burger G."/>
            <person name="Gray M.W."/>
            <person name="Holland P.W.H."/>
            <person name="King N."/>
            <person name="Lang F.B.F."/>
            <person name="Roger A.J."/>
            <person name="Ruiz-Trillo I."/>
            <person name="Lander E."/>
            <person name="Nusbaum C."/>
        </authorList>
    </citation>
    <scope>NUCLEOTIDE SEQUENCE [LARGE SCALE GENOMIC DNA]</scope>
    <source>
        <strain evidence="3 4">ATCC 50062</strain>
    </source>
</reference>